<feature type="compositionally biased region" description="Polar residues" evidence="1">
    <location>
        <begin position="41"/>
        <end position="64"/>
    </location>
</feature>
<reference evidence="2" key="1">
    <citation type="submission" date="2019-11" db="UniProtKB">
        <authorList>
            <consortium name="WormBaseParasite"/>
        </authorList>
    </citation>
    <scope>IDENTIFICATION</scope>
</reference>
<proteinExistence type="predicted"/>
<evidence type="ECO:0000256" key="1">
    <source>
        <dbReference type="SAM" id="MobiDB-lite"/>
    </source>
</evidence>
<name>A0A5K3EXC8_MESCO</name>
<evidence type="ECO:0000313" key="2">
    <source>
        <dbReference type="WBParaSite" id="MCU_003279-RA"/>
    </source>
</evidence>
<dbReference type="WBParaSite" id="MCU_003279-RA">
    <property type="protein sequence ID" value="MCU_003279-RA"/>
    <property type="gene ID" value="MCU_003279"/>
</dbReference>
<feature type="region of interest" description="Disordered" evidence="1">
    <location>
        <begin position="1"/>
        <end position="77"/>
    </location>
</feature>
<sequence>MEVSRSRTPKPNGDNFPKKSQSLPRPCKPNCPQKRHRRPCNSLQRSYDANTRSPTPLRASSSAGCRSPVGFHRKDSNYQIEGRNQSSAGELMKGKTGRLKTCESGNLKKESGECSVSYFVYVFLHQDEIDKEIFPFESRRCVREILEESSDDDRRKRIAKAALKDRRLIKVELSTGCKIELGGLTGAENCFRGLPRRRLNITGPSYVKIVHALTMLEEFFPRLMRDIICPYPLPAGTTTKYETVNRMASTAYYHINHQIGGTGLRGQLNDRPFLTCKQLRETLQGD</sequence>
<organism evidence="2">
    <name type="scientific">Mesocestoides corti</name>
    <name type="common">Flatworm</name>
    <dbReference type="NCBI Taxonomy" id="53468"/>
    <lineage>
        <taxon>Eukaryota</taxon>
        <taxon>Metazoa</taxon>
        <taxon>Spiralia</taxon>
        <taxon>Lophotrochozoa</taxon>
        <taxon>Platyhelminthes</taxon>
        <taxon>Cestoda</taxon>
        <taxon>Eucestoda</taxon>
        <taxon>Cyclophyllidea</taxon>
        <taxon>Mesocestoididae</taxon>
        <taxon>Mesocestoides</taxon>
    </lineage>
</organism>
<accession>A0A5K3EXC8</accession>
<dbReference type="AlphaFoldDB" id="A0A5K3EXC8"/>
<protein>
    <submittedName>
        <fullName evidence="2">Uncharacterized protein</fullName>
    </submittedName>
</protein>